<accession>A0A6I4WA82</accession>
<feature type="domain" description="YncI copper-binding" evidence="4">
    <location>
        <begin position="27"/>
        <end position="171"/>
    </location>
</feature>
<sequence>MPVRRITLVAGLAAVAVLGLGPAASAHVTANPRTADKGGYTKISFRVPNERDDASTVKLVVHLPQDHPITSVSVRPVPGWTAKVEEAPLPKPVTVEGTQLTKAPSTITWTGGKIDPGQFEEFDVSLGPLPTDTDRLLFPSEQTYTGGEVVKWDQTPGGAAEPEHPAPSVTLVAQGSATPAAAATPSDSDDGTDDDTARLLGGLGLVAGVLGVGTGVFALTRSRSRA</sequence>
<dbReference type="CDD" id="cd08545">
    <property type="entry name" value="YcnI_like"/>
    <property type="match status" value="1"/>
</dbReference>
<feature type="signal peptide" evidence="3">
    <location>
        <begin position="1"/>
        <end position="26"/>
    </location>
</feature>
<gene>
    <name evidence="5" type="ORF">GQ466_14180</name>
</gene>
<evidence type="ECO:0000256" key="3">
    <source>
        <dbReference type="SAM" id="SignalP"/>
    </source>
</evidence>
<evidence type="ECO:0000259" key="4">
    <source>
        <dbReference type="Pfam" id="PF07987"/>
    </source>
</evidence>
<dbReference type="InterPro" id="IPR012533">
    <property type="entry name" value="YcnI-copper_dom"/>
</dbReference>
<proteinExistence type="predicted"/>
<dbReference type="RefSeq" id="WP_161103315.1">
    <property type="nucleotide sequence ID" value="NZ_JBHLYI010000010.1"/>
</dbReference>
<keyword evidence="3" id="KW-0732">Signal</keyword>
<dbReference type="Pfam" id="PF07987">
    <property type="entry name" value="DUF1775"/>
    <property type="match status" value="1"/>
</dbReference>
<name>A0A6I4WA82_9ACTN</name>
<protein>
    <submittedName>
        <fullName evidence="5">DUF1775 domain-containing protein</fullName>
    </submittedName>
</protein>
<evidence type="ECO:0000256" key="2">
    <source>
        <dbReference type="SAM" id="Phobius"/>
    </source>
</evidence>
<keyword evidence="2" id="KW-0812">Transmembrane</keyword>
<keyword evidence="2" id="KW-0472">Membrane</keyword>
<evidence type="ECO:0000313" key="6">
    <source>
        <dbReference type="Proteomes" id="UP000431901"/>
    </source>
</evidence>
<dbReference type="OrthoDB" id="9810871at2"/>
<feature type="chain" id="PRO_5038990896" evidence="3">
    <location>
        <begin position="27"/>
        <end position="226"/>
    </location>
</feature>
<dbReference type="InterPro" id="IPR038507">
    <property type="entry name" value="YcnI-like_sf"/>
</dbReference>
<dbReference type="Proteomes" id="UP000431901">
    <property type="component" value="Unassembled WGS sequence"/>
</dbReference>
<keyword evidence="6" id="KW-1185">Reference proteome</keyword>
<feature type="region of interest" description="Disordered" evidence="1">
    <location>
        <begin position="175"/>
        <end position="196"/>
    </location>
</feature>
<dbReference type="AlphaFoldDB" id="A0A6I4WA82"/>
<comment type="caution">
    <text evidence="5">The sequence shown here is derived from an EMBL/GenBank/DDBJ whole genome shotgun (WGS) entry which is preliminary data.</text>
</comment>
<dbReference type="EMBL" id="WUTW01000002">
    <property type="protein sequence ID" value="MXQ65185.1"/>
    <property type="molecule type" value="Genomic_DNA"/>
</dbReference>
<organism evidence="5 6">
    <name type="scientific">Actinomadura rayongensis</name>
    <dbReference type="NCBI Taxonomy" id="1429076"/>
    <lineage>
        <taxon>Bacteria</taxon>
        <taxon>Bacillati</taxon>
        <taxon>Actinomycetota</taxon>
        <taxon>Actinomycetes</taxon>
        <taxon>Streptosporangiales</taxon>
        <taxon>Thermomonosporaceae</taxon>
        <taxon>Actinomadura</taxon>
    </lineage>
</organism>
<dbReference type="Gene3D" id="2.60.40.2230">
    <property type="entry name" value="Uncharacterised protein YcnI-like PF07987, DUF1775"/>
    <property type="match status" value="1"/>
</dbReference>
<reference evidence="5 6" key="1">
    <citation type="submission" date="2019-12" db="EMBL/GenBank/DDBJ databases">
        <title>Nocardia macrotermitis sp. nov. and Nocardia aurantia sp. nov., isolated from the gut of the fungus growing-termite Macrotermes natalensis.</title>
        <authorList>
            <person name="Christine B."/>
            <person name="Rene B."/>
        </authorList>
    </citation>
    <scope>NUCLEOTIDE SEQUENCE [LARGE SCALE GENOMIC DNA]</scope>
    <source>
        <strain evidence="5 6">DSM 102126</strain>
    </source>
</reference>
<feature type="transmembrane region" description="Helical" evidence="2">
    <location>
        <begin position="199"/>
        <end position="220"/>
    </location>
</feature>
<feature type="compositionally biased region" description="Low complexity" evidence="1">
    <location>
        <begin position="175"/>
        <end position="186"/>
    </location>
</feature>
<evidence type="ECO:0000256" key="1">
    <source>
        <dbReference type="SAM" id="MobiDB-lite"/>
    </source>
</evidence>
<keyword evidence="2" id="KW-1133">Transmembrane helix</keyword>
<evidence type="ECO:0000313" key="5">
    <source>
        <dbReference type="EMBL" id="MXQ65185.1"/>
    </source>
</evidence>